<gene>
    <name evidence="2" type="ORF">NDU88_006216</name>
</gene>
<dbReference type="EMBL" id="JANPWB010000008">
    <property type="protein sequence ID" value="KAJ1165799.1"/>
    <property type="molecule type" value="Genomic_DNA"/>
</dbReference>
<dbReference type="InterPro" id="IPR026065">
    <property type="entry name" value="FAM60A"/>
</dbReference>
<dbReference type="PANTHER" id="PTHR13422:SF12">
    <property type="entry name" value="SIN3-HDAC COMPLEX-ASSOCIATED FACTOR"/>
    <property type="match status" value="1"/>
</dbReference>
<evidence type="ECO:0000256" key="1">
    <source>
        <dbReference type="SAM" id="MobiDB-lite"/>
    </source>
</evidence>
<feature type="region of interest" description="Disordered" evidence="1">
    <location>
        <begin position="178"/>
        <end position="213"/>
    </location>
</feature>
<feature type="compositionally biased region" description="Basic and acidic residues" evidence="1">
    <location>
        <begin position="178"/>
        <end position="211"/>
    </location>
</feature>
<name>A0AAV7SNV7_PLEWA</name>
<evidence type="ECO:0000313" key="3">
    <source>
        <dbReference type="Proteomes" id="UP001066276"/>
    </source>
</evidence>
<sequence>MCNACVLLVKRWKKLPKETQKTWKHVVDARAGYNPKTAVRRKKRTVSCCRMKFHHIRKLKQKLNRRNSDAHSSTSSVSPAQSPCYSNHSDDCSDMERRPCDRAGRTQILSRKTEQLREGGGGSTRRPGTGTGLGDSRTRARRERTPRCPAATKRHCNSEVRTGSWCPGPWDAALEKRGAPQEEVEAALRPREPRLDPEPRDKAARRREAARADGAYVTAQTALGGWEPEQGGWEGGSGNLVPCNGEAALRPRRPHQKLVPWDVALEERGAP</sequence>
<feature type="compositionally biased region" description="Basic and acidic residues" evidence="1">
    <location>
        <begin position="88"/>
        <end position="104"/>
    </location>
</feature>
<comment type="caution">
    <text evidence="2">The sequence shown here is derived from an EMBL/GenBank/DDBJ whole genome shotgun (WGS) entry which is preliminary data.</text>
</comment>
<feature type="region of interest" description="Disordered" evidence="1">
    <location>
        <begin position="59"/>
        <end position="151"/>
    </location>
</feature>
<dbReference type="GO" id="GO:0070822">
    <property type="term" value="C:Sin3-type complex"/>
    <property type="evidence" value="ECO:0007669"/>
    <property type="project" value="TreeGrafter"/>
</dbReference>
<proteinExistence type="predicted"/>
<feature type="compositionally biased region" description="Low complexity" evidence="1">
    <location>
        <begin position="70"/>
        <end position="82"/>
    </location>
</feature>
<organism evidence="2 3">
    <name type="scientific">Pleurodeles waltl</name>
    <name type="common">Iberian ribbed newt</name>
    <dbReference type="NCBI Taxonomy" id="8319"/>
    <lineage>
        <taxon>Eukaryota</taxon>
        <taxon>Metazoa</taxon>
        <taxon>Chordata</taxon>
        <taxon>Craniata</taxon>
        <taxon>Vertebrata</taxon>
        <taxon>Euteleostomi</taxon>
        <taxon>Amphibia</taxon>
        <taxon>Batrachia</taxon>
        <taxon>Caudata</taxon>
        <taxon>Salamandroidea</taxon>
        <taxon>Salamandridae</taxon>
        <taxon>Pleurodelinae</taxon>
        <taxon>Pleurodeles</taxon>
    </lineage>
</organism>
<dbReference type="GO" id="GO:0030336">
    <property type="term" value="P:negative regulation of cell migration"/>
    <property type="evidence" value="ECO:0007669"/>
    <property type="project" value="TreeGrafter"/>
</dbReference>
<evidence type="ECO:0000313" key="2">
    <source>
        <dbReference type="EMBL" id="KAJ1165799.1"/>
    </source>
</evidence>
<reference evidence="2" key="1">
    <citation type="journal article" date="2022" name="bioRxiv">
        <title>Sequencing and chromosome-scale assembly of the giantPleurodeles waltlgenome.</title>
        <authorList>
            <person name="Brown T."/>
            <person name="Elewa A."/>
            <person name="Iarovenko S."/>
            <person name="Subramanian E."/>
            <person name="Araus A.J."/>
            <person name="Petzold A."/>
            <person name="Susuki M."/>
            <person name="Suzuki K.-i.T."/>
            <person name="Hayashi T."/>
            <person name="Toyoda A."/>
            <person name="Oliveira C."/>
            <person name="Osipova E."/>
            <person name="Leigh N.D."/>
            <person name="Simon A."/>
            <person name="Yun M.H."/>
        </authorList>
    </citation>
    <scope>NUCLEOTIDE SEQUENCE</scope>
    <source>
        <strain evidence="2">20211129_DDA</strain>
        <tissue evidence="2">Liver</tissue>
    </source>
</reference>
<dbReference type="Proteomes" id="UP001066276">
    <property type="component" value="Chromosome 4_2"/>
</dbReference>
<dbReference type="AlphaFoldDB" id="A0AAV7SNV7"/>
<dbReference type="Pfam" id="PF15396">
    <property type="entry name" value="FAM60A"/>
    <property type="match status" value="1"/>
</dbReference>
<accession>A0AAV7SNV7</accession>
<keyword evidence="3" id="KW-1185">Reference proteome</keyword>
<protein>
    <submittedName>
        <fullName evidence="2">Uncharacterized protein</fullName>
    </submittedName>
</protein>
<dbReference type="PANTHER" id="PTHR13422">
    <property type="entry name" value="SIN3-HDAC COMPLEX-ASSOCIATED FACTOR"/>
    <property type="match status" value="1"/>
</dbReference>
<feature type="compositionally biased region" description="Gly residues" evidence="1">
    <location>
        <begin position="118"/>
        <end position="133"/>
    </location>
</feature>